<dbReference type="GO" id="GO:0006355">
    <property type="term" value="P:regulation of DNA-templated transcription"/>
    <property type="evidence" value="ECO:0007669"/>
    <property type="project" value="InterPro"/>
</dbReference>
<comment type="subcellular location">
    <subcellularLocation>
        <location evidence="4">Cytoplasm</location>
    </subcellularLocation>
</comment>
<comment type="similarity">
    <text evidence="4 5">Belongs to the Rsd/AlgQ family.</text>
</comment>
<dbReference type="EMBL" id="CP021659">
    <property type="protein sequence ID" value="AWK14771.1"/>
    <property type="molecule type" value="Genomic_DNA"/>
</dbReference>
<dbReference type="STRING" id="1878942.GCA_900128755_01278"/>
<dbReference type="InterPro" id="IPR023785">
    <property type="entry name" value="Sigma70_reg_Rsd"/>
</dbReference>
<keyword evidence="1 4" id="KW-0963">Cytoplasm</keyword>
<organism evidence="6 7">
    <name type="scientific">Candidatus Fukatsuia symbiotica</name>
    <dbReference type="NCBI Taxonomy" id="1878942"/>
    <lineage>
        <taxon>Bacteria</taxon>
        <taxon>Pseudomonadati</taxon>
        <taxon>Pseudomonadota</taxon>
        <taxon>Gammaproteobacteria</taxon>
        <taxon>Enterobacterales</taxon>
        <taxon>Yersiniaceae</taxon>
        <taxon>Candidatus Fukatsuia</taxon>
    </lineage>
</organism>
<evidence type="ECO:0000313" key="7">
    <source>
        <dbReference type="Proteomes" id="UP000261875"/>
    </source>
</evidence>
<keyword evidence="2 4" id="KW-0805">Transcription regulation</keyword>
<sequence>MLNRLENLTQRVGGSNELIDQWLQARKKLLVTYCTVIGVKQPKAEHASFDKKALEDFFQNLMDYLSSGHFKIYDTIIEQTEGQSSPKMALKSKIYPALKDNTQDIMEFHDNYIDTNVDQDRYLEFNQTLSALGQALDTRFQLEDQLIQWAVESWQTIVQERCADT</sequence>
<comment type="subunit">
    <text evidence="4">Interacts with RpoD.</text>
</comment>
<dbReference type="AlphaFoldDB" id="A0A2U8I6G5"/>
<dbReference type="GO" id="GO:0005737">
    <property type="term" value="C:cytoplasm"/>
    <property type="evidence" value="ECO:0007669"/>
    <property type="project" value="UniProtKB-SubCell"/>
</dbReference>
<evidence type="ECO:0000256" key="1">
    <source>
        <dbReference type="ARBA" id="ARBA00022490"/>
    </source>
</evidence>
<comment type="function">
    <text evidence="4">Binds RpoD and negatively regulates RpoD-mediated transcription activation by preventing the interaction between the primary sigma factor RpoD with the catalytic core of the RNA polymerase and with promoter DNA. May be involved in replacement of the RNA polymerase sigma subunit from RpoD to RpoS during the transition from exponential growth to the stationary phase.</text>
</comment>
<dbReference type="InterPro" id="IPR007448">
    <property type="entry name" value="Sigma70_reg_Rsd_AlgQ"/>
</dbReference>
<name>A0A2U8I6G5_9GAMM</name>
<dbReference type="RefSeq" id="WP_072550075.1">
    <property type="nucleotide sequence ID" value="NZ_CP021659.1"/>
</dbReference>
<evidence type="ECO:0000256" key="4">
    <source>
        <dbReference type="HAMAP-Rule" id="MF_01181"/>
    </source>
</evidence>
<dbReference type="InterPro" id="IPR038309">
    <property type="entry name" value="Rsd/AlgQ_sf"/>
</dbReference>
<keyword evidence="3 4" id="KW-0804">Transcription</keyword>
<evidence type="ECO:0000313" key="6">
    <source>
        <dbReference type="EMBL" id="AWK14771.1"/>
    </source>
</evidence>
<protein>
    <recommendedName>
        <fullName evidence="4">Regulator of sigma D</fullName>
    </recommendedName>
</protein>
<accession>A0A2U8I6G5</accession>
<evidence type="ECO:0000256" key="3">
    <source>
        <dbReference type="ARBA" id="ARBA00023163"/>
    </source>
</evidence>
<proteinExistence type="inferred from homology"/>
<dbReference type="HAMAP" id="MF_01181">
    <property type="entry name" value="Rsd"/>
    <property type="match status" value="1"/>
</dbReference>
<evidence type="ECO:0000256" key="2">
    <source>
        <dbReference type="ARBA" id="ARBA00023015"/>
    </source>
</evidence>
<dbReference type="OrthoDB" id="5567237at2"/>
<dbReference type="Pfam" id="PF04353">
    <property type="entry name" value="Rsd_AlgQ"/>
    <property type="match status" value="1"/>
</dbReference>
<keyword evidence="7" id="KW-1185">Reference proteome</keyword>
<dbReference type="Proteomes" id="UP000261875">
    <property type="component" value="Chromosome"/>
</dbReference>
<dbReference type="NCBIfam" id="NF008723">
    <property type="entry name" value="PRK11718.1"/>
    <property type="match status" value="1"/>
</dbReference>
<dbReference type="PIRSF" id="PIRSF016548">
    <property type="entry name" value="Rsd_AlgQ"/>
    <property type="match status" value="1"/>
</dbReference>
<evidence type="ECO:0000256" key="5">
    <source>
        <dbReference type="RuleBase" id="RU004409"/>
    </source>
</evidence>
<dbReference type="Gene3D" id="1.20.120.1370">
    <property type="entry name" value="Regulator of RNA polymerase sigma(70) subunit, domain 4"/>
    <property type="match status" value="1"/>
</dbReference>
<reference evidence="6 7" key="1">
    <citation type="submission" date="2017-05" db="EMBL/GenBank/DDBJ databases">
        <title>Genome sequence of Candidatus Fukatsuia symbiotica and Candidatus Hamiltonella defensa from Acyrthosiphon pisum strain 5D.</title>
        <authorList>
            <person name="Patel V.A."/>
            <person name="Chevignon G."/>
            <person name="Russell J.A."/>
            <person name="Oliver K.M."/>
        </authorList>
    </citation>
    <scope>NUCLEOTIDE SEQUENCE [LARGE SCALE GENOMIC DNA]</scope>
    <source>
        <strain evidence="6 7">5D</strain>
    </source>
</reference>
<gene>
    <name evidence="4" type="primary">rsd</name>
    <name evidence="6" type="ORF">CCS41_10280</name>
</gene>
<dbReference type="KEGG" id="fsm:CCS41_10280"/>